<evidence type="ECO:0000313" key="1">
    <source>
        <dbReference type="EMBL" id="CAF1358150.1"/>
    </source>
</evidence>
<evidence type="ECO:0000313" key="3">
    <source>
        <dbReference type="Proteomes" id="UP000663828"/>
    </source>
</evidence>
<keyword evidence="3" id="KW-1185">Reference proteome</keyword>
<dbReference type="Proteomes" id="UP000663828">
    <property type="component" value="Unassembled WGS sequence"/>
</dbReference>
<name>A0A815IRG3_ADIRI</name>
<dbReference type="EMBL" id="CAJNOR010003056">
    <property type="protein sequence ID" value="CAF1372405.1"/>
    <property type="molecule type" value="Genomic_DNA"/>
</dbReference>
<protein>
    <submittedName>
        <fullName evidence="2">Uncharacterized protein</fullName>
    </submittedName>
</protein>
<gene>
    <name evidence="1" type="ORF">EDS130_LOCUS33661</name>
    <name evidence="2" type="ORF">XAT740_LOCUS32614</name>
</gene>
<dbReference type="EMBL" id="CAJNOJ010000271">
    <property type="protein sequence ID" value="CAF1358150.1"/>
    <property type="molecule type" value="Genomic_DNA"/>
</dbReference>
<dbReference type="AlphaFoldDB" id="A0A815IRG3"/>
<dbReference type="Proteomes" id="UP000663852">
    <property type="component" value="Unassembled WGS sequence"/>
</dbReference>
<reference evidence="2" key="1">
    <citation type="submission" date="2021-02" db="EMBL/GenBank/DDBJ databases">
        <authorList>
            <person name="Nowell W R."/>
        </authorList>
    </citation>
    <scope>NUCLEOTIDE SEQUENCE</scope>
</reference>
<organism evidence="2 3">
    <name type="scientific">Adineta ricciae</name>
    <name type="common">Rotifer</name>
    <dbReference type="NCBI Taxonomy" id="249248"/>
    <lineage>
        <taxon>Eukaryota</taxon>
        <taxon>Metazoa</taxon>
        <taxon>Spiralia</taxon>
        <taxon>Gnathifera</taxon>
        <taxon>Rotifera</taxon>
        <taxon>Eurotatoria</taxon>
        <taxon>Bdelloidea</taxon>
        <taxon>Adinetida</taxon>
        <taxon>Adinetidae</taxon>
        <taxon>Adineta</taxon>
    </lineage>
</organism>
<comment type="caution">
    <text evidence="2">The sequence shown here is derived from an EMBL/GenBank/DDBJ whole genome shotgun (WGS) entry which is preliminary data.</text>
</comment>
<accession>A0A815IRG3</accession>
<evidence type="ECO:0000313" key="2">
    <source>
        <dbReference type="EMBL" id="CAF1372405.1"/>
    </source>
</evidence>
<sequence length="164" mass="18995">MIGQSIYILRSCGDTDKQNVSNQSCLIVATLFFRPVLDNDNMVSVYQLTPLSAIVNHEQIIYSNLPRMIAIKKRDHSVMTWNTMPETNESFFSHFIYCSKRPPLIRMNQLPCLPQLLNDDRNIGTSCAVTRSFNIETNLINIIDDVWLFFSRRIANPLQFTIEY</sequence>
<proteinExistence type="predicted"/>